<dbReference type="AlphaFoldDB" id="A0A1I3IB95"/>
<accession>A0A1I3IB95</accession>
<evidence type="ECO:0000259" key="2">
    <source>
        <dbReference type="PROSITE" id="PS51977"/>
    </source>
</evidence>
<keyword evidence="4" id="KW-1185">Reference proteome</keyword>
<dbReference type="PROSITE" id="PS51977">
    <property type="entry name" value="WGR"/>
    <property type="match status" value="1"/>
</dbReference>
<keyword evidence="3" id="KW-0238">DNA-binding</keyword>
<dbReference type="Proteomes" id="UP000242763">
    <property type="component" value="Unassembled WGS sequence"/>
</dbReference>
<dbReference type="InterPro" id="IPR008893">
    <property type="entry name" value="WGR_domain"/>
</dbReference>
<dbReference type="Pfam" id="PF05406">
    <property type="entry name" value="WGR"/>
    <property type="match status" value="1"/>
</dbReference>
<sequence length="97" mass="10877">MARENRAMKTPSPSPVYLHRVDSARNMARFYLLSVQPTLFGQLSLVRNWGRIGSCGQAKIETFDTPDDVQNALARLERSKRNRGYVDPGKPATSNPT</sequence>
<protein>
    <submittedName>
        <fullName evidence="3">WGR domain-containing protein, predicted DNA-binding domain in MolR</fullName>
    </submittedName>
</protein>
<dbReference type="SMART" id="SM00773">
    <property type="entry name" value="WGR"/>
    <property type="match status" value="1"/>
</dbReference>
<organism evidence="3 4">
    <name type="scientific">Aquamicrobium aerolatum DSM 21857</name>
    <dbReference type="NCBI Taxonomy" id="1121003"/>
    <lineage>
        <taxon>Bacteria</taxon>
        <taxon>Pseudomonadati</taxon>
        <taxon>Pseudomonadota</taxon>
        <taxon>Alphaproteobacteria</taxon>
        <taxon>Hyphomicrobiales</taxon>
        <taxon>Phyllobacteriaceae</taxon>
        <taxon>Aerobium</taxon>
    </lineage>
</organism>
<dbReference type="Gene3D" id="2.20.140.10">
    <property type="entry name" value="WGR domain"/>
    <property type="match status" value="1"/>
</dbReference>
<feature type="region of interest" description="Disordered" evidence="1">
    <location>
        <begin position="76"/>
        <end position="97"/>
    </location>
</feature>
<dbReference type="EMBL" id="FORF01000002">
    <property type="protein sequence ID" value="SFI45274.1"/>
    <property type="molecule type" value="Genomic_DNA"/>
</dbReference>
<dbReference type="CDD" id="cd07996">
    <property type="entry name" value="WGR_MMR_like"/>
    <property type="match status" value="1"/>
</dbReference>
<dbReference type="GO" id="GO:0003677">
    <property type="term" value="F:DNA binding"/>
    <property type="evidence" value="ECO:0007669"/>
    <property type="project" value="UniProtKB-KW"/>
</dbReference>
<dbReference type="STRING" id="1121003.SAMN03080618_00497"/>
<evidence type="ECO:0000313" key="4">
    <source>
        <dbReference type="Proteomes" id="UP000242763"/>
    </source>
</evidence>
<gene>
    <name evidence="3" type="ORF">SAMN03080618_00497</name>
</gene>
<dbReference type="InterPro" id="IPR049809">
    <property type="entry name" value="YehF/YfeS-like_WGR"/>
</dbReference>
<evidence type="ECO:0000256" key="1">
    <source>
        <dbReference type="SAM" id="MobiDB-lite"/>
    </source>
</evidence>
<name>A0A1I3IB95_9HYPH</name>
<proteinExistence type="predicted"/>
<evidence type="ECO:0000313" key="3">
    <source>
        <dbReference type="EMBL" id="SFI45274.1"/>
    </source>
</evidence>
<feature type="domain" description="WGR" evidence="2">
    <location>
        <begin position="1"/>
        <end position="97"/>
    </location>
</feature>
<dbReference type="InterPro" id="IPR036930">
    <property type="entry name" value="WGR_dom_sf"/>
</dbReference>
<reference evidence="4" key="1">
    <citation type="submission" date="2016-10" db="EMBL/GenBank/DDBJ databases">
        <authorList>
            <person name="Varghese N."/>
            <person name="Submissions S."/>
        </authorList>
    </citation>
    <scope>NUCLEOTIDE SEQUENCE [LARGE SCALE GENOMIC DNA]</scope>
    <source>
        <strain evidence="4">DSM 21857</strain>
    </source>
</reference>
<dbReference type="SUPFAM" id="SSF142921">
    <property type="entry name" value="WGR domain-like"/>
    <property type="match status" value="1"/>
</dbReference>